<gene>
    <name evidence="2" type="ORF">S301_08585</name>
</gene>
<reference evidence="2" key="1">
    <citation type="submission" date="2018-07" db="EMBL/GenBank/DDBJ databases">
        <authorList>
            <consortium name="GenomeTrakr network: Whole genome sequencing for foodborne pathogen traceback"/>
        </authorList>
    </citation>
    <scope>NUCLEOTIDE SEQUENCE [LARGE SCALE GENOMIC DNA]</scope>
    <source>
        <strain evidence="2">CFSAN002851</strain>
    </source>
</reference>
<organism evidence="2">
    <name type="scientific">Salmonella enterica I</name>
    <dbReference type="NCBI Taxonomy" id="59201"/>
    <lineage>
        <taxon>Bacteria</taxon>
        <taxon>Pseudomonadati</taxon>
        <taxon>Pseudomonadota</taxon>
        <taxon>Gammaproteobacteria</taxon>
        <taxon>Enterobacterales</taxon>
        <taxon>Enterobacteriaceae</taxon>
        <taxon>Salmonella</taxon>
    </lineage>
</organism>
<proteinExistence type="predicted"/>
<dbReference type="InterPro" id="IPR011990">
    <property type="entry name" value="TPR-like_helical_dom_sf"/>
</dbReference>
<dbReference type="Pfam" id="PF05944">
    <property type="entry name" value="Phage_term_smal"/>
    <property type="match status" value="1"/>
</dbReference>
<dbReference type="Proteomes" id="UP000839575">
    <property type="component" value="Unassembled WGS sequence"/>
</dbReference>
<dbReference type="GO" id="GO:0003677">
    <property type="term" value="F:DNA binding"/>
    <property type="evidence" value="ECO:0007669"/>
    <property type="project" value="InterPro"/>
</dbReference>
<dbReference type="Gene3D" id="1.25.40.10">
    <property type="entry name" value="Tetratricopeptide repeat domain"/>
    <property type="match status" value="1"/>
</dbReference>
<dbReference type="AlphaFoldDB" id="A0A5U3EUJ5"/>
<comment type="caution">
    <text evidence="2">The sequence shown here is derived from an EMBL/GenBank/DDBJ whole genome shotgun (WGS) entry which is preliminary data.</text>
</comment>
<accession>A0A5U3EUJ5</accession>
<name>A0A5U3EUJ5_SALET</name>
<evidence type="ECO:0000313" key="2">
    <source>
        <dbReference type="EMBL" id="EBP3998736.1"/>
    </source>
</evidence>
<evidence type="ECO:0000256" key="1">
    <source>
        <dbReference type="SAM" id="MobiDB-lite"/>
    </source>
</evidence>
<dbReference type="GO" id="GO:0004519">
    <property type="term" value="F:endonuclease activity"/>
    <property type="evidence" value="ECO:0007669"/>
    <property type="project" value="InterPro"/>
</dbReference>
<feature type="region of interest" description="Disordered" evidence="1">
    <location>
        <begin position="1"/>
        <end position="24"/>
    </location>
</feature>
<dbReference type="InterPro" id="IPR010270">
    <property type="entry name" value="Phage_P2_GpM"/>
</dbReference>
<dbReference type="EMBL" id="AAGLPX010000013">
    <property type="protein sequence ID" value="EBP3998736.1"/>
    <property type="molecule type" value="Genomic_DNA"/>
</dbReference>
<evidence type="ECO:0008006" key="3">
    <source>
        <dbReference type="Google" id="ProtNLM"/>
    </source>
</evidence>
<sequence length="213" mass="24156">MLSPAMRRRQSVLAADDSEQTTERSDEYALMRMQLQQDRRMLHDIQSNELKAQAKKRILPNYDAWVSGALNGNTGREDDVLMWVMIWRIDAGDLPGALEIARYALIHNLTPPDNFGRTTATLIAEETAVQALNQMETGKQVDSRLLQAVRDMTDPLDMPDPVRARLYKASGYALREEGRQQDALSALRRALELYDKIGVKKDIAQLEKQADTE</sequence>
<protein>
    <recommendedName>
        <fullName evidence="3">Terminase</fullName>
    </recommendedName>
</protein>
<feature type="compositionally biased region" description="Basic residues" evidence="1">
    <location>
        <begin position="1"/>
        <end position="10"/>
    </location>
</feature>
<dbReference type="SUPFAM" id="SSF48452">
    <property type="entry name" value="TPR-like"/>
    <property type="match status" value="1"/>
</dbReference>